<reference evidence="1 2" key="1">
    <citation type="submission" date="2014-12" db="EMBL/GenBank/DDBJ databases">
        <title>Genome sequence of Flavobacterium anhuiense RCM74.</title>
        <authorList>
            <person name="Kim J.F."/>
            <person name="Song J.Y."/>
            <person name="Kwak M.-J."/>
            <person name="Lee S.-W."/>
        </authorList>
    </citation>
    <scope>NUCLEOTIDE SEQUENCE [LARGE SCALE GENOMIC DNA]</scope>
    <source>
        <strain evidence="1 2">RCM74</strain>
    </source>
</reference>
<dbReference type="AlphaFoldDB" id="A0A444VSU9"/>
<sequence length="37" mass="4111">MASFLEKTVSKLQNLKEVTLLILSFANFAPSSLNQNL</sequence>
<organism evidence="1 2">
    <name type="scientific">Flavobacterium anhuiense</name>
    <dbReference type="NCBI Taxonomy" id="459526"/>
    <lineage>
        <taxon>Bacteria</taxon>
        <taxon>Pseudomonadati</taxon>
        <taxon>Bacteroidota</taxon>
        <taxon>Flavobacteriia</taxon>
        <taxon>Flavobacteriales</taxon>
        <taxon>Flavobacteriaceae</taxon>
        <taxon>Flavobacterium</taxon>
    </lineage>
</organism>
<evidence type="ECO:0000313" key="1">
    <source>
        <dbReference type="EMBL" id="RYJ36722.1"/>
    </source>
</evidence>
<gene>
    <name evidence="1" type="ORF">NU08_4241</name>
</gene>
<dbReference type="EMBL" id="JUIV01000024">
    <property type="protein sequence ID" value="RYJ36722.1"/>
    <property type="molecule type" value="Genomic_DNA"/>
</dbReference>
<dbReference type="Proteomes" id="UP000290433">
    <property type="component" value="Unassembled WGS sequence"/>
</dbReference>
<protein>
    <submittedName>
        <fullName evidence="1">Uncharacterized protein</fullName>
    </submittedName>
</protein>
<evidence type="ECO:0000313" key="2">
    <source>
        <dbReference type="Proteomes" id="UP000290433"/>
    </source>
</evidence>
<proteinExistence type="predicted"/>
<comment type="caution">
    <text evidence="1">The sequence shown here is derived from an EMBL/GenBank/DDBJ whole genome shotgun (WGS) entry which is preliminary data.</text>
</comment>
<accession>A0A444VSU9</accession>
<name>A0A444VSU9_9FLAO</name>